<keyword evidence="7" id="KW-0663">Pyridoxal phosphate</keyword>
<evidence type="ECO:0000256" key="9">
    <source>
        <dbReference type="ARBA" id="ARBA00023014"/>
    </source>
</evidence>
<dbReference type="Pfam" id="PF00266">
    <property type="entry name" value="Aminotran_5"/>
    <property type="match status" value="1"/>
</dbReference>
<accession>A0AAU7WPX1</accession>
<keyword evidence="5" id="KW-0001">2Fe-2S</keyword>
<keyword evidence="13" id="KW-0032">Aminotransferase</keyword>
<comment type="cofactor">
    <cofactor evidence="1 11">
        <name>pyridoxal 5'-phosphate</name>
        <dbReference type="ChEBI" id="CHEBI:597326"/>
    </cofactor>
</comment>
<dbReference type="InterPro" id="IPR015424">
    <property type="entry name" value="PyrdxlP-dep_Trfase"/>
</dbReference>
<gene>
    <name evidence="13" type="ORF">ABCR88_22900</name>
</gene>
<keyword evidence="6" id="KW-0479">Metal-binding</keyword>
<dbReference type="Gene3D" id="3.90.1150.10">
    <property type="entry name" value="Aspartate Aminotransferase, domain 1"/>
    <property type="match status" value="1"/>
</dbReference>
<dbReference type="EMBL" id="CP158490">
    <property type="protein sequence ID" value="XBY22336.1"/>
    <property type="molecule type" value="Genomic_DNA"/>
</dbReference>
<dbReference type="InterPro" id="IPR015422">
    <property type="entry name" value="PyrdxlP-dep_Trfase_small"/>
</dbReference>
<dbReference type="FunFam" id="3.40.640.10:FF:000003">
    <property type="entry name" value="Cysteine desulfurase IscS"/>
    <property type="match status" value="1"/>
</dbReference>
<dbReference type="InterPro" id="IPR016454">
    <property type="entry name" value="Cysteine_dSase"/>
</dbReference>
<dbReference type="EC" id="2.8.1.7" evidence="3"/>
<name>A0AAU7WPX1_9PSED</name>
<dbReference type="InterPro" id="IPR020578">
    <property type="entry name" value="Aminotrans_V_PyrdxlP_BS"/>
</dbReference>
<dbReference type="GO" id="GO:0051537">
    <property type="term" value="F:2 iron, 2 sulfur cluster binding"/>
    <property type="evidence" value="ECO:0007669"/>
    <property type="project" value="UniProtKB-KW"/>
</dbReference>
<keyword evidence="8" id="KW-0408">Iron</keyword>
<dbReference type="PIRSF" id="PIRSF005572">
    <property type="entry name" value="NifS"/>
    <property type="match status" value="1"/>
</dbReference>
<sequence>MNKRPLYFDYAATTPVDERVIQVMLECLGFNAHFGNPASSSHAFGREARGYVERARQQVAQLVGAQPEKIVWTSGATESNNLALKGVMQARGVSGGHVITSQIEHKAVLDTARQLQEAGVAVTYLVPDADGLITAQAVSEALRDDTFLVSLMLVNNELGTLNDIPAIGQVVRERGALLHVDAAQGAGKVAIDLARWPVDLMSFSAHKLYGPKGIGALYVGPRAQQHVQAQIHGGGHEGGLRSGTLATHQIAAMGAAFALAGELFEEETAAIVRLRGRLLEQLAGIAGLRLNGSVTQRIPHTLSLTFTEGGFDGAALGAALAFSATSACNSASNAPSHVLLALGHDAGQAARTIRLSLGRFTSEQDVDRAAQLIQAATASAPAFWATTQP</sequence>
<keyword evidence="9" id="KW-0411">Iron-sulfur</keyword>
<evidence type="ECO:0000256" key="8">
    <source>
        <dbReference type="ARBA" id="ARBA00023004"/>
    </source>
</evidence>
<evidence type="ECO:0000256" key="5">
    <source>
        <dbReference type="ARBA" id="ARBA00022714"/>
    </source>
</evidence>
<evidence type="ECO:0000313" key="13">
    <source>
        <dbReference type="EMBL" id="XBY22336.1"/>
    </source>
</evidence>
<keyword evidence="4" id="KW-0808">Transferase</keyword>
<evidence type="ECO:0000259" key="12">
    <source>
        <dbReference type="Pfam" id="PF00266"/>
    </source>
</evidence>
<dbReference type="SUPFAM" id="SSF53383">
    <property type="entry name" value="PLP-dependent transferases"/>
    <property type="match status" value="1"/>
</dbReference>
<protein>
    <recommendedName>
        <fullName evidence="3">cysteine desulfurase</fullName>
        <ecNumber evidence="3">2.8.1.7</ecNumber>
    </recommendedName>
</protein>
<dbReference type="InterPro" id="IPR000192">
    <property type="entry name" value="Aminotrans_V_dom"/>
</dbReference>
<dbReference type="PANTHER" id="PTHR11601">
    <property type="entry name" value="CYSTEINE DESULFURYLASE FAMILY MEMBER"/>
    <property type="match status" value="1"/>
</dbReference>
<comment type="catalytic activity">
    <reaction evidence="10">
        <text>(sulfur carrier)-H + L-cysteine = (sulfur carrier)-SH + L-alanine</text>
        <dbReference type="Rhea" id="RHEA:43892"/>
        <dbReference type="Rhea" id="RHEA-COMP:14737"/>
        <dbReference type="Rhea" id="RHEA-COMP:14739"/>
        <dbReference type="ChEBI" id="CHEBI:29917"/>
        <dbReference type="ChEBI" id="CHEBI:35235"/>
        <dbReference type="ChEBI" id="CHEBI:57972"/>
        <dbReference type="ChEBI" id="CHEBI:64428"/>
        <dbReference type="EC" id="2.8.1.7"/>
    </reaction>
</comment>
<dbReference type="PANTHER" id="PTHR11601:SF34">
    <property type="entry name" value="CYSTEINE DESULFURASE"/>
    <property type="match status" value="1"/>
</dbReference>
<dbReference type="AlphaFoldDB" id="A0AAU7WPX1"/>
<dbReference type="GO" id="GO:0046872">
    <property type="term" value="F:metal ion binding"/>
    <property type="evidence" value="ECO:0007669"/>
    <property type="project" value="UniProtKB-KW"/>
</dbReference>
<evidence type="ECO:0000256" key="4">
    <source>
        <dbReference type="ARBA" id="ARBA00022679"/>
    </source>
</evidence>
<reference evidence="13" key="1">
    <citation type="submission" date="2024-06" db="EMBL/GenBank/DDBJ databases">
        <authorList>
            <person name="Wu L."/>
        </authorList>
    </citation>
    <scope>NUCLEOTIDE SEQUENCE</scope>
    <source>
        <strain evidence="13">W17</strain>
    </source>
</reference>
<dbReference type="Gene3D" id="3.40.640.10">
    <property type="entry name" value="Type I PLP-dependent aspartate aminotransferase-like (Major domain)"/>
    <property type="match status" value="1"/>
</dbReference>
<evidence type="ECO:0000256" key="7">
    <source>
        <dbReference type="ARBA" id="ARBA00022898"/>
    </source>
</evidence>
<evidence type="ECO:0000256" key="11">
    <source>
        <dbReference type="RuleBase" id="RU004504"/>
    </source>
</evidence>
<evidence type="ECO:0000256" key="2">
    <source>
        <dbReference type="ARBA" id="ARBA00006490"/>
    </source>
</evidence>
<dbReference type="GO" id="GO:0008483">
    <property type="term" value="F:transaminase activity"/>
    <property type="evidence" value="ECO:0007669"/>
    <property type="project" value="UniProtKB-KW"/>
</dbReference>
<comment type="similarity">
    <text evidence="2">Belongs to the class-V pyridoxal-phosphate-dependent aminotransferase family. NifS/IscS subfamily.</text>
</comment>
<dbReference type="PROSITE" id="PS00595">
    <property type="entry name" value="AA_TRANSFER_CLASS_5"/>
    <property type="match status" value="1"/>
</dbReference>
<dbReference type="InterPro" id="IPR015421">
    <property type="entry name" value="PyrdxlP-dep_Trfase_major"/>
</dbReference>
<evidence type="ECO:0000256" key="10">
    <source>
        <dbReference type="ARBA" id="ARBA00050776"/>
    </source>
</evidence>
<feature type="domain" description="Aminotransferase class V" evidence="12">
    <location>
        <begin position="7"/>
        <end position="368"/>
    </location>
</feature>
<dbReference type="RefSeq" id="WP_041119313.1">
    <property type="nucleotide sequence ID" value="NZ_CP158490.1"/>
</dbReference>
<evidence type="ECO:0000256" key="6">
    <source>
        <dbReference type="ARBA" id="ARBA00022723"/>
    </source>
</evidence>
<dbReference type="GO" id="GO:0031071">
    <property type="term" value="F:cysteine desulfurase activity"/>
    <property type="evidence" value="ECO:0007669"/>
    <property type="project" value="UniProtKB-EC"/>
</dbReference>
<proteinExistence type="inferred from homology"/>
<evidence type="ECO:0000256" key="1">
    <source>
        <dbReference type="ARBA" id="ARBA00001933"/>
    </source>
</evidence>
<evidence type="ECO:0000256" key="3">
    <source>
        <dbReference type="ARBA" id="ARBA00012239"/>
    </source>
</evidence>
<organism evidence="13">
    <name type="scientific">Pseudomonas sp. W17</name>
    <dbReference type="NCBI Taxonomy" id="3144407"/>
    <lineage>
        <taxon>Bacteria</taxon>
        <taxon>Pseudomonadati</taxon>
        <taxon>Pseudomonadota</taxon>
        <taxon>Gammaproteobacteria</taxon>
        <taxon>Pseudomonadales</taxon>
        <taxon>Pseudomonadaceae</taxon>
        <taxon>Pseudomonas</taxon>
    </lineage>
</organism>